<dbReference type="InterPro" id="IPR036390">
    <property type="entry name" value="WH_DNA-bd_sf"/>
</dbReference>
<dbReference type="Gene3D" id="3.40.190.290">
    <property type="match status" value="1"/>
</dbReference>
<dbReference type="STRING" id="1391654.AKJ09_10373"/>
<dbReference type="GO" id="GO:0043565">
    <property type="term" value="F:sequence-specific DNA binding"/>
    <property type="evidence" value="ECO:0007669"/>
    <property type="project" value="TreeGrafter"/>
</dbReference>
<dbReference type="CDD" id="cd08422">
    <property type="entry name" value="PBP2_CrgA_like"/>
    <property type="match status" value="1"/>
</dbReference>
<protein>
    <submittedName>
        <fullName evidence="6">Transcriptional regulator, LysR family</fullName>
    </submittedName>
</protein>
<keyword evidence="3" id="KW-0238">DNA-binding</keyword>
<evidence type="ECO:0000256" key="2">
    <source>
        <dbReference type="ARBA" id="ARBA00023015"/>
    </source>
</evidence>
<evidence type="ECO:0000256" key="4">
    <source>
        <dbReference type="ARBA" id="ARBA00023163"/>
    </source>
</evidence>
<dbReference type="PANTHER" id="PTHR30537:SF3">
    <property type="entry name" value="TRANSCRIPTIONAL REGULATORY PROTEIN"/>
    <property type="match status" value="1"/>
</dbReference>
<sequence length="296" mass="32773">MLRPQDFRDILVVSRQRSLKAAAAALDIDASTMGRRLEAIEARFGSALFRRGAQGIELTDDGTLVATAAEKMEAVELAFERDLVARERQRVNGVVVTSAEWGVSMLTPLLVALGREHPDVQPRLRIENRALDLTRREADIALRIGRPKEKSLVGRRVGVIAYGLYASSSYLAEHGAPRALDDLSRHAFCSFDQTFANTPHVRWQASVTSGARITYQTNSMLSLVEAVEAGAGIATLPRILADRRPALKRVLPDLAAIERDLWLVFHRDLRKSRSLRAAVDALLEKVKPLFSSTSQR</sequence>
<evidence type="ECO:0000256" key="3">
    <source>
        <dbReference type="ARBA" id="ARBA00023125"/>
    </source>
</evidence>
<dbReference type="Gene3D" id="1.10.10.10">
    <property type="entry name" value="Winged helix-like DNA-binding domain superfamily/Winged helix DNA-binding domain"/>
    <property type="match status" value="1"/>
</dbReference>
<evidence type="ECO:0000313" key="7">
    <source>
        <dbReference type="Proteomes" id="UP000064967"/>
    </source>
</evidence>
<dbReference type="Pfam" id="PF03466">
    <property type="entry name" value="LysR_substrate"/>
    <property type="match status" value="1"/>
</dbReference>
<dbReference type="SUPFAM" id="SSF53850">
    <property type="entry name" value="Periplasmic binding protein-like II"/>
    <property type="match status" value="1"/>
</dbReference>
<evidence type="ECO:0000313" key="6">
    <source>
        <dbReference type="EMBL" id="AKV03710.1"/>
    </source>
</evidence>
<feature type="domain" description="HTH lysR-type" evidence="5">
    <location>
        <begin position="2"/>
        <end position="59"/>
    </location>
</feature>
<dbReference type="RefSeq" id="WP_169928517.1">
    <property type="nucleotide sequence ID" value="NZ_CP012333.1"/>
</dbReference>
<keyword evidence="2" id="KW-0805">Transcription regulation</keyword>
<dbReference type="InterPro" id="IPR005119">
    <property type="entry name" value="LysR_subst-bd"/>
</dbReference>
<dbReference type="GO" id="GO:0006351">
    <property type="term" value="P:DNA-templated transcription"/>
    <property type="evidence" value="ECO:0007669"/>
    <property type="project" value="TreeGrafter"/>
</dbReference>
<name>A0A0K1QE71_9BACT</name>
<organism evidence="6 7">
    <name type="scientific">Labilithrix luteola</name>
    <dbReference type="NCBI Taxonomy" id="1391654"/>
    <lineage>
        <taxon>Bacteria</taxon>
        <taxon>Pseudomonadati</taxon>
        <taxon>Myxococcota</taxon>
        <taxon>Polyangia</taxon>
        <taxon>Polyangiales</taxon>
        <taxon>Labilitrichaceae</taxon>
        <taxon>Labilithrix</taxon>
    </lineage>
</organism>
<evidence type="ECO:0000259" key="5">
    <source>
        <dbReference type="PROSITE" id="PS50931"/>
    </source>
</evidence>
<dbReference type="SUPFAM" id="SSF46785">
    <property type="entry name" value="Winged helix' DNA-binding domain"/>
    <property type="match status" value="1"/>
</dbReference>
<dbReference type="InterPro" id="IPR000847">
    <property type="entry name" value="LysR_HTH_N"/>
</dbReference>
<reference evidence="6 7" key="1">
    <citation type="submission" date="2015-08" db="EMBL/GenBank/DDBJ databases">
        <authorList>
            <person name="Babu N.S."/>
            <person name="Beckwith C.J."/>
            <person name="Beseler K.G."/>
            <person name="Brison A."/>
            <person name="Carone J.V."/>
            <person name="Caskin T.P."/>
            <person name="Diamond M."/>
            <person name="Durham M.E."/>
            <person name="Foxe J.M."/>
            <person name="Go M."/>
            <person name="Henderson B.A."/>
            <person name="Jones I.B."/>
            <person name="McGettigan J.A."/>
            <person name="Micheletti S.J."/>
            <person name="Nasrallah M.E."/>
            <person name="Ortiz D."/>
            <person name="Piller C.R."/>
            <person name="Privatt S.R."/>
            <person name="Schneider S.L."/>
            <person name="Sharp S."/>
            <person name="Smith T.C."/>
            <person name="Stanton J.D."/>
            <person name="Ullery H.E."/>
            <person name="Wilson R.J."/>
            <person name="Serrano M.G."/>
            <person name="Buck G."/>
            <person name="Lee V."/>
            <person name="Wang Y."/>
            <person name="Carvalho R."/>
            <person name="Voegtly L."/>
            <person name="Shi R."/>
            <person name="Duckworth R."/>
            <person name="Johnson A."/>
            <person name="Loviza R."/>
            <person name="Walstead R."/>
            <person name="Shah Z."/>
            <person name="Kiflezghi M."/>
            <person name="Wade K."/>
            <person name="Ball S.L."/>
            <person name="Bradley K.W."/>
            <person name="Asai D.J."/>
            <person name="Bowman C.A."/>
            <person name="Russell D.A."/>
            <person name="Pope W.H."/>
            <person name="Jacobs-Sera D."/>
            <person name="Hendrix R.W."/>
            <person name="Hatfull G.F."/>
        </authorList>
    </citation>
    <scope>NUCLEOTIDE SEQUENCE [LARGE SCALE GENOMIC DNA]</scope>
    <source>
        <strain evidence="6 7">DSM 27648</strain>
    </source>
</reference>
<dbReference type="Proteomes" id="UP000064967">
    <property type="component" value="Chromosome"/>
</dbReference>
<keyword evidence="4" id="KW-0804">Transcription</keyword>
<evidence type="ECO:0000256" key="1">
    <source>
        <dbReference type="ARBA" id="ARBA00009437"/>
    </source>
</evidence>
<dbReference type="InterPro" id="IPR058163">
    <property type="entry name" value="LysR-type_TF_proteobact-type"/>
</dbReference>
<dbReference type="PANTHER" id="PTHR30537">
    <property type="entry name" value="HTH-TYPE TRANSCRIPTIONAL REGULATOR"/>
    <property type="match status" value="1"/>
</dbReference>
<dbReference type="AlphaFoldDB" id="A0A0K1QE71"/>
<dbReference type="InterPro" id="IPR036388">
    <property type="entry name" value="WH-like_DNA-bd_sf"/>
</dbReference>
<accession>A0A0K1QE71</accession>
<keyword evidence="7" id="KW-1185">Reference proteome</keyword>
<dbReference type="GO" id="GO:0003700">
    <property type="term" value="F:DNA-binding transcription factor activity"/>
    <property type="evidence" value="ECO:0007669"/>
    <property type="project" value="InterPro"/>
</dbReference>
<comment type="similarity">
    <text evidence="1">Belongs to the LysR transcriptional regulatory family.</text>
</comment>
<dbReference type="Pfam" id="PF00126">
    <property type="entry name" value="HTH_1"/>
    <property type="match status" value="1"/>
</dbReference>
<dbReference type="EMBL" id="CP012333">
    <property type="protein sequence ID" value="AKV03710.1"/>
    <property type="molecule type" value="Genomic_DNA"/>
</dbReference>
<gene>
    <name evidence="6" type="ORF">AKJ09_10373</name>
</gene>
<dbReference type="KEGG" id="llu:AKJ09_10373"/>
<proteinExistence type="inferred from homology"/>
<dbReference type="PROSITE" id="PS50931">
    <property type="entry name" value="HTH_LYSR"/>
    <property type="match status" value="1"/>
</dbReference>